<feature type="binding site" evidence="8">
    <location>
        <begin position="191"/>
        <end position="193"/>
    </location>
    <ligand>
        <name>beta-D-galactose</name>
        <dbReference type="ChEBI" id="CHEBI:27667"/>
    </ligand>
</feature>
<organism evidence="9 10">
    <name type="scientific">Deinococcus peraridilitoris (strain DSM 19664 / LMG 22246 / CIP 109416 / KR-200)</name>
    <dbReference type="NCBI Taxonomy" id="937777"/>
    <lineage>
        <taxon>Bacteria</taxon>
        <taxon>Thermotogati</taxon>
        <taxon>Deinococcota</taxon>
        <taxon>Deinococci</taxon>
        <taxon>Deinococcales</taxon>
        <taxon>Deinococcaceae</taxon>
        <taxon>Deinococcus</taxon>
    </lineage>
</organism>
<evidence type="ECO:0000256" key="5">
    <source>
        <dbReference type="PIRNR" id="PIRNR005096"/>
    </source>
</evidence>
<accession>L0A0A9</accession>
<comment type="pathway">
    <text evidence="1 5">Carbohydrate metabolism; hexose metabolism.</text>
</comment>
<protein>
    <recommendedName>
        <fullName evidence="5">Aldose 1-epimerase</fullName>
        <ecNumber evidence="5">5.1.3.3</ecNumber>
    </recommendedName>
</protein>
<dbReference type="PANTHER" id="PTHR10091">
    <property type="entry name" value="ALDOSE-1-EPIMERASE"/>
    <property type="match status" value="1"/>
</dbReference>
<evidence type="ECO:0000256" key="6">
    <source>
        <dbReference type="PIRSR" id="PIRSR005096-1"/>
    </source>
</evidence>
<keyword evidence="3 5" id="KW-0413">Isomerase</keyword>
<dbReference type="EC" id="5.1.3.3" evidence="5"/>
<dbReference type="NCBIfam" id="NF008277">
    <property type="entry name" value="PRK11055.1"/>
    <property type="match status" value="1"/>
</dbReference>
<evidence type="ECO:0000313" key="10">
    <source>
        <dbReference type="Proteomes" id="UP000010467"/>
    </source>
</evidence>
<dbReference type="InterPro" id="IPR014718">
    <property type="entry name" value="GH-type_carb-bd"/>
</dbReference>
<dbReference type="SUPFAM" id="SSF74650">
    <property type="entry name" value="Galactose mutarotase-like"/>
    <property type="match status" value="1"/>
</dbReference>
<proteinExistence type="inferred from homology"/>
<feature type="active site" description="Proton donor" evidence="6">
    <location>
        <position position="191"/>
    </location>
</feature>
<evidence type="ECO:0000256" key="8">
    <source>
        <dbReference type="PIRSR" id="PIRSR005096-3"/>
    </source>
</evidence>
<keyword evidence="10" id="KW-1185">Reference proteome</keyword>
<comment type="similarity">
    <text evidence="2 5">Belongs to the aldose epimerase family.</text>
</comment>
<dbReference type="Pfam" id="PF01263">
    <property type="entry name" value="Aldose_epim"/>
    <property type="match status" value="1"/>
</dbReference>
<comment type="catalytic activity">
    <reaction evidence="5">
        <text>alpha-D-glucose = beta-D-glucose</text>
        <dbReference type="Rhea" id="RHEA:10264"/>
        <dbReference type="ChEBI" id="CHEBI:15903"/>
        <dbReference type="ChEBI" id="CHEBI:17925"/>
        <dbReference type="EC" id="5.1.3.3"/>
    </reaction>
</comment>
<dbReference type="UniPathway" id="UPA00242"/>
<reference evidence="10" key="1">
    <citation type="submission" date="2012-03" db="EMBL/GenBank/DDBJ databases">
        <title>Complete sequence of chromosome of Deinococcus peraridilitoris DSM 19664.</title>
        <authorList>
            <person name="Lucas S."/>
            <person name="Copeland A."/>
            <person name="Lapidus A."/>
            <person name="Glavina del Rio T."/>
            <person name="Dalin E."/>
            <person name="Tice H."/>
            <person name="Bruce D."/>
            <person name="Goodwin L."/>
            <person name="Pitluck S."/>
            <person name="Peters L."/>
            <person name="Mikhailova N."/>
            <person name="Lu M."/>
            <person name="Kyrpides N."/>
            <person name="Mavromatis K."/>
            <person name="Ivanova N."/>
            <person name="Brettin T."/>
            <person name="Detter J.C."/>
            <person name="Han C."/>
            <person name="Larimer F."/>
            <person name="Land M."/>
            <person name="Hauser L."/>
            <person name="Markowitz V."/>
            <person name="Cheng J.-F."/>
            <person name="Hugenholtz P."/>
            <person name="Woyke T."/>
            <person name="Wu D."/>
            <person name="Pukall R."/>
            <person name="Steenblock K."/>
            <person name="Brambilla E."/>
            <person name="Klenk H.-P."/>
            <person name="Eisen J.A."/>
        </authorList>
    </citation>
    <scope>NUCLEOTIDE SEQUENCE [LARGE SCALE GENOMIC DNA]</scope>
    <source>
        <strain evidence="10">DSM 19664 / LMG 22246 / CIP 109416 / KR-200</strain>
    </source>
</reference>
<dbReference type="GO" id="GO:0005737">
    <property type="term" value="C:cytoplasm"/>
    <property type="evidence" value="ECO:0007669"/>
    <property type="project" value="TreeGrafter"/>
</dbReference>
<dbReference type="PANTHER" id="PTHR10091:SF0">
    <property type="entry name" value="GALACTOSE MUTAROTASE"/>
    <property type="match status" value="1"/>
</dbReference>
<gene>
    <name evidence="9" type="ordered locus">Deipe_1345</name>
</gene>
<dbReference type="CDD" id="cd09019">
    <property type="entry name" value="galactose_mutarotase_like"/>
    <property type="match status" value="1"/>
</dbReference>
<dbReference type="OrthoDB" id="9779408at2"/>
<dbReference type="GO" id="GO:0004034">
    <property type="term" value="F:aldose 1-epimerase activity"/>
    <property type="evidence" value="ECO:0007669"/>
    <property type="project" value="UniProtKB-EC"/>
</dbReference>
<dbReference type="InterPro" id="IPR011013">
    <property type="entry name" value="Gal_mutarotase_sf_dom"/>
</dbReference>
<evidence type="ECO:0000256" key="1">
    <source>
        <dbReference type="ARBA" id="ARBA00005028"/>
    </source>
</evidence>
<dbReference type="GO" id="GO:0006006">
    <property type="term" value="P:glucose metabolic process"/>
    <property type="evidence" value="ECO:0007669"/>
    <property type="project" value="TreeGrafter"/>
</dbReference>
<evidence type="ECO:0000313" key="9">
    <source>
        <dbReference type="EMBL" id="AFZ66894.1"/>
    </source>
</evidence>
<evidence type="ECO:0000256" key="4">
    <source>
        <dbReference type="ARBA" id="ARBA00023277"/>
    </source>
</evidence>
<dbReference type="InterPro" id="IPR008183">
    <property type="entry name" value="Aldose_1/G6P_1-epimerase"/>
</dbReference>
<evidence type="ECO:0000256" key="7">
    <source>
        <dbReference type="PIRSR" id="PIRSR005096-2"/>
    </source>
</evidence>
<dbReference type="InterPro" id="IPR015443">
    <property type="entry name" value="Aldose_1-epimerase"/>
</dbReference>
<dbReference type="Proteomes" id="UP000010467">
    <property type="component" value="Chromosome"/>
</dbReference>
<feature type="binding site" evidence="8">
    <location>
        <begin position="91"/>
        <end position="92"/>
    </location>
    <ligand>
        <name>beta-D-galactose</name>
        <dbReference type="ChEBI" id="CHEBI:27667"/>
    </ligand>
</feature>
<evidence type="ECO:0000256" key="3">
    <source>
        <dbReference type="ARBA" id="ARBA00023235"/>
    </source>
</evidence>
<dbReference type="STRING" id="937777.Deipe_1345"/>
<dbReference type="Gene3D" id="2.70.98.10">
    <property type="match status" value="1"/>
</dbReference>
<dbReference type="AlphaFoldDB" id="L0A0A9"/>
<dbReference type="KEGG" id="dpd:Deipe_1345"/>
<keyword evidence="4 5" id="KW-0119">Carbohydrate metabolism</keyword>
<dbReference type="GO" id="GO:0030246">
    <property type="term" value="F:carbohydrate binding"/>
    <property type="evidence" value="ECO:0007669"/>
    <property type="project" value="InterPro"/>
</dbReference>
<name>L0A0A9_DEIPD</name>
<dbReference type="EMBL" id="CP003382">
    <property type="protein sequence ID" value="AFZ66894.1"/>
    <property type="molecule type" value="Genomic_DNA"/>
</dbReference>
<dbReference type="HOGENOM" id="CLU_031753_2_0_0"/>
<dbReference type="eggNOG" id="COG2017">
    <property type="taxonomic scope" value="Bacteria"/>
</dbReference>
<dbReference type="PIRSF" id="PIRSF005096">
    <property type="entry name" value="GALM"/>
    <property type="match status" value="1"/>
</dbReference>
<dbReference type="GO" id="GO:0033499">
    <property type="term" value="P:galactose catabolic process via UDP-galactose, Leloir pathway"/>
    <property type="evidence" value="ECO:0007669"/>
    <property type="project" value="TreeGrafter"/>
</dbReference>
<feature type="active site" description="Proton acceptor" evidence="6">
    <location>
        <position position="327"/>
    </location>
</feature>
<dbReference type="PATRIC" id="fig|937777.3.peg.1349"/>
<feature type="binding site" evidence="7">
    <location>
        <position position="263"/>
    </location>
    <ligand>
        <name>beta-D-galactose</name>
        <dbReference type="ChEBI" id="CHEBI:27667"/>
    </ligand>
</feature>
<evidence type="ECO:0000256" key="2">
    <source>
        <dbReference type="ARBA" id="ARBA00006206"/>
    </source>
</evidence>
<sequence>MSELQPNTGATAIQQPWGTAQGGQALFLCTLQLLGGMRAELTNYGALLVRLLAPDRKGTLEDVVLGHDRPEPYFDHAQSPFFGATVGRCANRIAGGQFSLLGHNYSLARNNGPNALHGGEQGFDQQVWDVRTYLGPDGPCAEFSRLSPDGEEGYPGNLAVQVTYTLTQDQALRIDYEATTDAPTPVNLTHHSYWNLSGDVREDILGHQLTVFADGITPVDASLIPTGSIQPVEGTPFDFREPHPIGEAIDRENEQLRFAGGYDHNFVLRGGPELKPAATLYHATTGRELQVLTTEPGLQVYSGNFLDGQISGKGGRRYGYRSAICLEPQHFPDSPNQPHFPSVILEPGQRFTSRTVYAFKTRGAG</sequence>
<dbReference type="InterPro" id="IPR047215">
    <property type="entry name" value="Galactose_mutarotase-like"/>
</dbReference>